<gene>
    <name evidence="1" type="ORF">COU95_00940</name>
</gene>
<protein>
    <submittedName>
        <fullName evidence="1">Uncharacterized protein</fullName>
    </submittedName>
</protein>
<dbReference type="EMBL" id="PFEK01000017">
    <property type="protein sequence ID" value="PJE67698.1"/>
    <property type="molecule type" value="Genomic_DNA"/>
</dbReference>
<dbReference type="AlphaFoldDB" id="A0A2M8L4A8"/>
<proteinExistence type="predicted"/>
<dbReference type="Proteomes" id="UP000231474">
    <property type="component" value="Unassembled WGS sequence"/>
</dbReference>
<sequence>MVWKEREREIGHATSMIRKQQARIPKKGARMHDEAMAERVARLRALETDGTCGGCRGLKIEYENRGNLVDVVLRCRLGGSPLNLHRLEVTPLGEMPKCEYRIPFEE</sequence>
<reference evidence="2" key="1">
    <citation type="submission" date="2017-09" db="EMBL/GenBank/DDBJ databases">
        <title>Depth-based differentiation of microbial function through sediment-hosted aquifers and enrichment of novel symbionts in the deep terrestrial subsurface.</title>
        <authorList>
            <person name="Probst A.J."/>
            <person name="Ladd B."/>
            <person name="Jarett J.K."/>
            <person name="Geller-Mcgrath D.E."/>
            <person name="Sieber C.M.K."/>
            <person name="Emerson J.B."/>
            <person name="Anantharaman K."/>
            <person name="Thomas B.C."/>
            <person name="Malmstrom R."/>
            <person name="Stieglmeier M."/>
            <person name="Klingl A."/>
            <person name="Woyke T."/>
            <person name="Ryan C.M."/>
            <person name="Banfield J.F."/>
        </authorList>
    </citation>
    <scope>NUCLEOTIDE SEQUENCE [LARGE SCALE GENOMIC DNA]</scope>
</reference>
<accession>A0A2M8L4A8</accession>
<evidence type="ECO:0000313" key="2">
    <source>
        <dbReference type="Proteomes" id="UP000231474"/>
    </source>
</evidence>
<evidence type="ECO:0000313" key="1">
    <source>
        <dbReference type="EMBL" id="PJE67698.1"/>
    </source>
</evidence>
<comment type="caution">
    <text evidence="1">The sequence shown here is derived from an EMBL/GenBank/DDBJ whole genome shotgun (WGS) entry which is preliminary data.</text>
</comment>
<name>A0A2M8L4A8_9BACT</name>
<organism evidence="1 2">
    <name type="scientific">Candidatus Shapirobacteria bacterium CG10_big_fil_rev_8_21_14_0_10_40_9</name>
    <dbReference type="NCBI Taxonomy" id="1974888"/>
    <lineage>
        <taxon>Bacteria</taxon>
        <taxon>Candidatus Shapironibacteriota</taxon>
    </lineage>
</organism>